<feature type="compositionally biased region" description="Low complexity" evidence="12">
    <location>
        <begin position="71"/>
        <end position="82"/>
    </location>
</feature>
<dbReference type="EMBL" id="LNIX01000001">
    <property type="protein sequence ID" value="OXA62930.1"/>
    <property type="molecule type" value="Genomic_DNA"/>
</dbReference>
<evidence type="ECO:0000256" key="2">
    <source>
        <dbReference type="ARBA" id="ARBA00007242"/>
    </source>
</evidence>
<keyword evidence="3" id="KW-1003">Cell membrane</keyword>
<dbReference type="Gene3D" id="3.40.50.2300">
    <property type="match status" value="2"/>
</dbReference>
<keyword evidence="6" id="KW-0297">G-protein coupled receptor</keyword>
<feature type="transmembrane region" description="Helical" evidence="13">
    <location>
        <begin position="1027"/>
        <end position="1047"/>
    </location>
</feature>
<name>A0A226F0M1_FOLCA</name>
<evidence type="ECO:0000313" key="16">
    <source>
        <dbReference type="Proteomes" id="UP000198287"/>
    </source>
</evidence>
<keyword evidence="10" id="KW-0807">Transducer</keyword>
<dbReference type="Pfam" id="PF00003">
    <property type="entry name" value="7tm_3"/>
    <property type="match status" value="1"/>
</dbReference>
<reference evidence="15 16" key="1">
    <citation type="submission" date="2015-12" db="EMBL/GenBank/DDBJ databases">
        <title>The genome of Folsomia candida.</title>
        <authorList>
            <person name="Faddeeva A."/>
            <person name="Derks M.F."/>
            <person name="Anvar Y."/>
            <person name="Smit S."/>
            <person name="Van Straalen N."/>
            <person name="Roelofs D."/>
        </authorList>
    </citation>
    <scope>NUCLEOTIDE SEQUENCE [LARGE SCALE GENOMIC DNA]</scope>
    <source>
        <strain evidence="15 16">VU population</strain>
        <tissue evidence="15">Whole body</tissue>
    </source>
</reference>
<evidence type="ECO:0000313" key="15">
    <source>
        <dbReference type="EMBL" id="OXA62930.1"/>
    </source>
</evidence>
<comment type="subcellular location">
    <subcellularLocation>
        <location evidence="1">Cell membrane</location>
        <topology evidence="1">Multi-pass membrane protein</topology>
    </subcellularLocation>
</comment>
<evidence type="ECO:0000256" key="13">
    <source>
        <dbReference type="SAM" id="Phobius"/>
    </source>
</evidence>
<dbReference type="Pfam" id="PF07562">
    <property type="entry name" value="NCD3G"/>
    <property type="match status" value="1"/>
</dbReference>
<dbReference type="InterPro" id="IPR028082">
    <property type="entry name" value="Peripla_BP_I"/>
</dbReference>
<keyword evidence="9" id="KW-0325">Glycoprotein</keyword>
<accession>A0A226F0M1</accession>
<feature type="transmembrane region" description="Helical" evidence="13">
    <location>
        <begin position="994"/>
        <end position="1015"/>
    </location>
</feature>
<feature type="region of interest" description="Disordered" evidence="12">
    <location>
        <begin position="71"/>
        <end position="98"/>
    </location>
</feature>
<dbReference type="GO" id="GO:0005886">
    <property type="term" value="C:plasma membrane"/>
    <property type="evidence" value="ECO:0007669"/>
    <property type="project" value="UniProtKB-SubCell"/>
</dbReference>
<evidence type="ECO:0000256" key="11">
    <source>
        <dbReference type="ARBA" id="ARBA00054813"/>
    </source>
</evidence>
<keyword evidence="16" id="KW-1185">Reference proteome</keyword>
<evidence type="ECO:0000256" key="7">
    <source>
        <dbReference type="ARBA" id="ARBA00023136"/>
    </source>
</evidence>
<feature type="transmembrane region" description="Helical" evidence="13">
    <location>
        <begin position="1053"/>
        <end position="1076"/>
    </location>
</feature>
<dbReference type="PROSITE" id="PS00981">
    <property type="entry name" value="G_PROTEIN_RECEP_F3_3"/>
    <property type="match status" value="1"/>
</dbReference>
<dbReference type="PROSITE" id="PS50259">
    <property type="entry name" value="G_PROTEIN_RECEP_F3_4"/>
    <property type="match status" value="1"/>
</dbReference>
<protein>
    <submittedName>
        <fullName evidence="15">Metabotropic glutamate receptor 2</fullName>
    </submittedName>
</protein>
<comment type="similarity">
    <text evidence="2">Belongs to the G-protein coupled receptor 3 family.</text>
</comment>
<evidence type="ECO:0000256" key="10">
    <source>
        <dbReference type="ARBA" id="ARBA00023224"/>
    </source>
</evidence>
<dbReference type="PRINTS" id="PR01176">
    <property type="entry name" value="GABABRECEPTR"/>
</dbReference>
<sequence length="1239" mass="139516">MSAGIQKKQRIQYSFILPNVTVSNFHPTSLRTVPIHQFSGVMQLCIAHFSLHSHCFGCRLSLTRRESSLSLSRSSTPLSKTTHSPLSTPLSPKKKRNSHHTPLYHYASTFPYFLFQNHISTSAFTSTSSVTTDPPTSPDRTPFPLVLCLMKLLIFLLLPPLIHPSHHDHTYPTPHQNIDLDPSKLRFLATSGLTNSFQHHTHGRDNNNHSPTATLLHHLRHKHPTHQIDSIEELILKLKLKRALRSRRHGNRQNFTGSNIGIISELSKKLNMTWPLKRVSVIEGDIWLGGLMMVHEREDAIICGPVMPQGGIQALETMLYTIDWINNRTADFIPGVKLGAHILDDCDKDTYGLEQAVDFIKGSISNIDSSIIDSSTCASADSSAHQKHNVIAGVVAAPSSVTSIQVANLLRLFRIPQISFFSTSPELSNKQRFEYFSRTIPSDKNQVKVMVELIKTFGWTYVSIIYEESTYGIKAFEELEKLLPENNICIATKEKLVKDSGVAEEIIYERIVDKLLLTGQAKGVIVYGSDQEVKGLMAAVGRRNATGNFSWIGSDGWSARTLVSNGNEAVVEGTLSVQPRAENVKGFKEYFLNLSPKTNLRNPWFIEFWEHHFSCKYPNSSRTPYNQNYDRWCTGDEKLDVSMAFEDQLQYVSDAVMSFAYAFRDMHRNLCNGTYGLCSRMIPVDGTELLNYLRKVEFDGLSGDSFHFDEFQDGPARYNIIHFRRKGPNNYKWIRVGDYNEGLLTLNMSEIWFPSNTSTPPVSVCSEHCQRGEAKQYFGGDKCCWSCIKCLNYYIVDRTDESECYECPMGTLPNEDHTICVQIEEKYLKPGDPSAIFSMSFSLIGIIITVTITFIFIAHNDTPVVRASSRELSYVLLAGLLGCFGLTFLFVIRPKSWLCGVQLFLTGFIFTVVYAALLTKTNRIARIFQAGRKSAKRPSFISPKSQLVICGVICTGQMFITTMWLLIDRPLATYFYPTRADNFLICSAYINHSYIVAFFYPLMIIGTCTVYAVLTRKIPGDFNESKCIGFTMYTTCIIWLAFVPIYWSTGLQVSLRIFSMTIAISLSAYVMLVCLFGPKLYIIIFHPERNIRQSMMAPSQRHANVSMATGQVKLEMGGIKGDDLVGKNVNGLDKLVVVDNWTSMEEPITITITPTPTPSAKQKIQIHPVSNQTTQTDDYLTLSVGNSCGKNFNCECGAGAVSDRSGLHHRFSFKREKVFNEEIVDFHGNGEDIEKEVIL</sequence>
<evidence type="ECO:0000256" key="3">
    <source>
        <dbReference type="ARBA" id="ARBA00022475"/>
    </source>
</evidence>
<evidence type="ECO:0000256" key="9">
    <source>
        <dbReference type="ARBA" id="ARBA00023180"/>
    </source>
</evidence>
<dbReference type="Pfam" id="PF01094">
    <property type="entry name" value="ANF_receptor"/>
    <property type="match status" value="1"/>
</dbReference>
<dbReference type="InterPro" id="IPR000337">
    <property type="entry name" value="GPCR_3"/>
</dbReference>
<evidence type="ECO:0000259" key="14">
    <source>
        <dbReference type="PROSITE" id="PS50259"/>
    </source>
</evidence>
<dbReference type="PRINTS" id="PR00248">
    <property type="entry name" value="GPCRMGR"/>
</dbReference>
<comment type="caution">
    <text evidence="15">The sequence shown here is derived from an EMBL/GenBank/DDBJ whole genome shotgun (WGS) entry which is preliminary data.</text>
</comment>
<keyword evidence="8 15" id="KW-0675">Receptor</keyword>
<dbReference type="PANTHER" id="PTHR24060">
    <property type="entry name" value="METABOTROPIC GLUTAMATE RECEPTOR"/>
    <property type="match status" value="1"/>
</dbReference>
<feature type="transmembrane region" description="Helical" evidence="13">
    <location>
        <begin position="946"/>
        <end position="967"/>
    </location>
</feature>
<dbReference type="SUPFAM" id="SSF53822">
    <property type="entry name" value="Periplasmic binding protein-like I"/>
    <property type="match status" value="1"/>
</dbReference>
<dbReference type="FunFam" id="3.40.50.2300:FF:000681">
    <property type="entry name" value="Metabotropic glutamate receptor-like Protein"/>
    <property type="match status" value="1"/>
</dbReference>
<evidence type="ECO:0000256" key="6">
    <source>
        <dbReference type="ARBA" id="ARBA00023040"/>
    </source>
</evidence>
<evidence type="ECO:0000256" key="1">
    <source>
        <dbReference type="ARBA" id="ARBA00004651"/>
    </source>
</evidence>
<keyword evidence="7 13" id="KW-0472">Membrane</keyword>
<evidence type="ECO:0000256" key="4">
    <source>
        <dbReference type="ARBA" id="ARBA00022692"/>
    </source>
</evidence>
<keyword evidence="5 13" id="KW-1133">Transmembrane helix</keyword>
<dbReference type="InterPro" id="IPR017978">
    <property type="entry name" value="GPCR_3_C"/>
</dbReference>
<dbReference type="Proteomes" id="UP000198287">
    <property type="component" value="Unassembled WGS sequence"/>
</dbReference>
<dbReference type="InterPro" id="IPR050726">
    <property type="entry name" value="mGluR"/>
</dbReference>
<dbReference type="InterPro" id="IPR011500">
    <property type="entry name" value="GPCR_3_9-Cys_dom"/>
</dbReference>
<dbReference type="GO" id="GO:0004930">
    <property type="term" value="F:G protein-coupled receptor activity"/>
    <property type="evidence" value="ECO:0007669"/>
    <property type="project" value="UniProtKB-KW"/>
</dbReference>
<dbReference type="STRING" id="158441.A0A226F0M1"/>
<dbReference type="FunFam" id="2.10.50.30:FF:000001">
    <property type="entry name" value="metabotropic glutamate receptor 1"/>
    <property type="match status" value="1"/>
</dbReference>
<evidence type="ECO:0000256" key="8">
    <source>
        <dbReference type="ARBA" id="ARBA00023170"/>
    </source>
</evidence>
<gene>
    <name evidence="15" type="ORF">Fcan01_01236</name>
</gene>
<dbReference type="InterPro" id="IPR001828">
    <property type="entry name" value="ANF_lig-bd_rcpt"/>
</dbReference>
<feature type="transmembrane region" description="Helical" evidence="13">
    <location>
        <begin position="872"/>
        <end position="892"/>
    </location>
</feature>
<dbReference type="OMA" id="KHWRQWV"/>
<feature type="domain" description="G-protein coupled receptors family 3 profile" evidence="14">
    <location>
        <begin position="834"/>
        <end position="1099"/>
    </location>
</feature>
<organism evidence="15 16">
    <name type="scientific">Folsomia candida</name>
    <name type="common">Springtail</name>
    <dbReference type="NCBI Taxonomy" id="158441"/>
    <lineage>
        <taxon>Eukaryota</taxon>
        <taxon>Metazoa</taxon>
        <taxon>Ecdysozoa</taxon>
        <taxon>Arthropoda</taxon>
        <taxon>Hexapoda</taxon>
        <taxon>Collembola</taxon>
        <taxon>Entomobryomorpha</taxon>
        <taxon>Isotomoidea</taxon>
        <taxon>Isotomidae</taxon>
        <taxon>Proisotominae</taxon>
        <taxon>Folsomia</taxon>
    </lineage>
</organism>
<dbReference type="InterPro" id="IPR038550">
    <property type="entry name" value="GPCR_3_9-Cys_sf"/>
</dbReference>
<feature type="transmembrane region" description="Helical" evidence="13">
    <location>
        <begin position="904"/>
        <end position="925"/>
    </location>
</feature>
<dbReference type="Gene3D" id="2.10.50.30">
    <property type="entry name" value="GPCR, family 3, nine cysteines domain"/>
    <property type="match status" value="1"/>
</dbReference>
<proteinExistence type="inferred from homology"/>
<keyword evidence="4 13" id="KW-0812">Transmembrane</keyword>
<dbReference type="CDD" id="cd06362">
    <property type="entry name" value="PBP1_mGluR"/>
    <property type="match status" value="1"/>
</dbReference>
<dbReference type="FunFam" id="3.40.50.2300:FF:000145">
    <property type="entry name" value="Glutamate receptor, metabotropic"/>
    <property type="match status" value="1"/>
</dbReference>
<dbReference type="AlphaFoldDB" id="A0A226F0M1"/>
<evidence type="ECO:0000256" key="5">
    <source>
        <dbReference type="ARBA" id="ARBA00022989"/>
    </source>
</evidence>
<dbReference type="InterPro" id="IPR017979">
    <property type="entry name" value="GPCR_3_CS"/>
</dbReference>
<comment type="function">
    <text evidence="11">G-protein coupled receptor for glutamate. Ligand binding causes a conformation change that triggers signaling via guanine nucleotide-binding proteins (G proteins) and modulates the activity of down-stream effectors.</text>
</comment>
<dbReference type="OrthoDB" id="425344at2759"/>
<feature type="transmembrane region" description="Helical" evidence="13">
    <location>
        <begin position="835"/>
        <end position="860"/>
    </location>
</feature>
<evidence type="ECO:0000256" key="12">
    <source>
        <dbReference type="SAM" id="MobiDB-lite"/>
    </source>
</evidence>
<dbReference type="CDD" id="cd15045">
    <property type="entry name" value="7tmC_mGluRs"/>
    <property type="match status" value="1"/>
</dbReference>